<dbReference type="PIRSF" id="PIRSF000141">
    <property type="entry name" value="Anaerobic_G3P_dh"/>
    <property type="match status" value="1"/>
</dbReference>
<dbReference type="NCBIfam" id="NF003724">
    <property type="entry name" value="PRK05329.2-3"/>
    <property type="match status" value="1"/>
</dbReference>
<dbReference type="InterPro" id="IPR036188">
    <property type="entry name" value="FAD/NAD-bd_sf"/>
</dbReference>
<dbReference type="SUPFAM" id="SSF51735">
    <property type="entry name" value="NAD(P)-binding Rossmann-fold domains"/>
    <property type="match status" value="1"/>
</dbReference>
<dbReference type="EMBL" id="NOWI01000007">
    <property type="protein sequence ID" value="RFT43708.1"/>
    <property type="molecule type" value="Genomic_DNA"/>
</dbReference>
<keyword evidence="1" id="KW-0285">Flavoprotein</keyword>
<evidence type="ECO:0000259" key="4">
    <source>
        <dbReference type="Pfam" id="PF00890"/>
    </source>
</evidence>
<dbReference type="Pfam" id="PF00890">
    <property type="entry name" value="FAD_binding_2"/>
    <property type="match status" value="1"/>
</dbReference>
<evidence type="ECO:0000313" key="6">
    <source>
        <dbReference type="Proteomes" id="UP000259211"/>
    </source>
</evidence>
<evidence type="ECO:0000256" key="3">
    <source>
        <dbReference type="ARBA" id="ARBA00023002"/>
    </source>
</evidence>
<dbReference type="GO" id="GO:0009331">
    <property type="term" value="C:glycerol-3-phosphate dehydrogenase (FAD) complex"/>
    <property type="evidence" value="ECO:0007669"/>
    <property type="project" value="InterPro"/>
</dbReference>
<keyword evidence="3" id="KW-0560">Oxidoreductase</keyword>
<dbReference type="Proteomes" id="UP000259211">
    <property type="component" value="Unassembled WGS sequence"/>
</dbReference>
<accession>A0A3E2DED5</accession>
<evidence type="ECO:0000256" key="2">
    <source>
        <dbReference type="ARBA" id="ARBA00022643"/>
    </source>
</evidence>
<reference evidence="5 6" key="1">
    <citation type="submission" date="2017-07" db="EMBL/GenBank/DDBJ databases">
        <authorList>
            <person name="Sun Z.S."/>
            <person name="Albrecht U."/>
            <person name="Echele G."/>
            <person name="Lee C.C."/>
        </authorList>
    </citation>
    <scope>NUCLEOTIDE SEQUENCE [LARGE SCALE GENOMIC DNA]</scope>
    <source>
        <strain evidence="5 6">P16-029</strain>
    </source>
</reference>
<dbReference type="Gene3D" id="3.50.50.60">
    <property type="entry name" value="FAD/NAD(P)-binding domain"/>
    <property type="match status" value="2"/>
</dbReference>
<evidence type="ECO:0000313" key="5">
    <source>
        <dbReference type="EMBL" id="RFT43708.1"/>
    </source>
</evidence>
<dbReference type="AlphaFoldDB" id="A0A3E2DED5"/>
<organism evidence="5 6">
    <name type="scientific">Cutibacterium avidum</name>
    <dbReference type="NCBI Taxonomy" id="33010"/>
    <lineage>
        <taxon>Bacteria</taxon>
        <taxon>Bacillati</taxon>
        <taxon>Actinomycetota</taxon>
        <taxon>Actinomycetes</taxon>
        <taxon>Propionibacteriales</taxon>
        <taxon>Propionibacteriaceae</taxon>
        <taxon>Cutibacterium</taxon>
    </lineage>
</organism>
<feature type="domain" description="FAD-dependent oxidoreductase 2 FAD-binding" evidence="4">
    <location>
        <begin position="20"/>
        <end position="420"/>
    </location>
</feature>
<evidence type="ECO:0000256" key="1">
    <source>
        <dbReference type="ARBA" id="ARBA00022630"/>
    </source>
</evidence>
<gene>
    <name evidence="5" type="ORF">CHT91_09005</name>
</gene>
<dbReference type="GO" id="GO:0004368">
    <property type="term" value="F:glycerol-3-phosphate dehydrogenase (quinone) activity"/>
    <property type="evidence" value="ECO:0007669"/>
    <property type="project" value="InterPro"/>
</dbReference>
<name>A0A3E2DED5_9ACTN</name>
<dbReference type="InterPro" id="IPR003953">
    <property type="entry name" value="FAD-dep_OxRdtase_2_FAD-bd"/>
</dbReference>
<dbReference type="InterPro" id="IPR036291">
    <property type="entry name" value="NAD(P)-bd_dom_sf"/>
</dbReference>
<dbReference type="NCBIfam" id="TIGR03378">
    <property type="entry name" value="glycerol3P_GlpB"/>
    <property type="match status" value="1"/>
</dbReference>
<dbReference type="RefSeq" id="WP_065673107.1">
    <property type="nucleotide sequence ID" value="NZ_JAQDJS010000006.1"/>
</dbReference>
<sequence length="447" mass="46659">MSTATVTTSSPTSDRFKAPHVVVVGSGLAGLTTALRLRRGGARVTLVTKGVGGLQLGQGTIDVLGYTPERVEKPYEAVRKYASEHPEHPYAKIGVEAVKEGIDFLREVVGESFLVGDAESTINLPTAVGAIRPTALVPPSMINGNLKDGDKVVVIGLAQYKDFHAGLIAQNIDRTELPGGGHASARAVVVDFEPRKGEYDATGLNMARSLDNARARRVLAEGLKGFVNPGEIVALPAVLGIDSHAEVLADFSKILGAKVFEIASLPPCVPGMRLNNKLVVTAKNERVDYVLGSKVTGCKVVDGKVVSVHVGTAGAGKDIKADAVVLAGGGFESGALKLDSHGKLHETILDLPVTMPEGVEEEDLVHGDYWGSPQPLFLCGVQVDENMLVTYQGKPVHSNVYASGGVIAGATRWQEKSGEGIALGSAIKAADAILSSVGAAAATKERN</sequence>
<dbReference type="InterPro" id="IPR050315">
    <property type="entry name" value="FAD-oxidoreductase_2"/>
</dbReference>
<proteinExistence type="predicted"/>
<protein>
    <submittedName>
        <fullName evidence="5">Anaerobic glycerol-3-phosphate dehydrogenase subunit B</fullName>
    </submittedName>
</protein>
<dbReference type="InterPro" id="IPR009158">
    <property type="entry name" value="G3P_DH_GlpB_su"/>
</dbReference>
<dbReference type="SUPFAM" id="SSF51905">
    <property type="entry name" value="FAD/NAD(P)-binding domain"/>
    <property type="match status" value="1"/>
</dbReference>
<comment type="caution">
    <text evidence="5">The sequence shown here is derived from an EMBL/GenBank/DDBJ whole genome shotgun (WGS) entry which is preliminary data.</text>
</comment>
<dbReference type="PANTHER" id="PTHR43400">
    <property type="entry name" value="FUMARATE REDUCTASE"/>
    <property type="match status" value="1"/>
</dbReference>
<keyword evidence="2" id="KW-0288">FMN</keyword>